<evidence type="ECO:0000256" key="4">
    <source>
        <dbReference type="ARBA" id="ARBA00022989"/>
    </source>
</evidence>
<feature type="transmembrane region" description="Helical" evidence="6">
    <location>
        <begin position="325"/>
        <end position="345"/>
    </location>
</feature>
<evidence type="ECO:0000256" key="1">
    <source>
        <dbReference type="ARBA" id="ARBA00004651"/>
    </source>
</evidence>
<evidence type="ECO:0000313" key="8">
    <source>
        <dbReference type="Proteomes" id="UP000185544"/>
    </source>
</evidence>
<keyword evidence="3 6" id="KW-0812">Transmembrane</keyword>
<keyword evidence="8" id="KW-1185">Reference proteome</keyword>
<dbReference type="STRING" id="1882918.BCY86_04770"/>
<evidence type="ECO:0000256" key="5">
    <source>
        <dbReference type="ARBA" id="ARBA00023136"/>
    </source>
</evidence>
<gene>
    <name evidence="7" type="ORF">BCY86_04770</name>
</gene>
<reference evidence="7 8" key="1">
    <citation type="submission" date="2016-08" db="EMBL/GenBank/DDBJ databases">
        <title>Identification and validation of antigenic proteins from Pajaroellobacter abortibovis using de-novo genome sequence assembly and reverse vaccinology.</title>
        <authorList>
            <person name="Welly B.T."/>
            <person name="Miller M.R."/>
            <person name="Stott J.L."/>
            <person name="Blanchard M.T."/>
            <person name="Islas-Trejo A.D."/>
            <person name="O'Rourke S.M."/>
            <person name="Young A.E."/>
            <person name="Medrano J.F."/>
            <person name="Van Eenennaam A.L."/>
        </authorList>
    </citation>
    <scope>NUCLEOTIDE SEQUENCE [LARGE SCALE GENOMIC DNA]</scope>
    <source>
        <strain evidence="7 8">BTF92-0548A/99-0131</strain>
    </source>
</reference>
<feature type="transmembrane region" description="Helical" evidence="6">
    <location>
        <begin position="268"/>
        <end position="288"/>
    </location>
</feature>
<evidence type="ECO:0000256" key="2">
    <source>
        <dbReference type="ARBA" id="ARBA00022475"/>
    </source>
</evidence>
<feature type="transmembrane region" description="Helical" evidence="6">
    <location>
        <begin position="165"/>
        <end position="182"/>
    </location>
</feature>
<dbReference type="Pfam" id="PF03706">
    <property type="entry name" value="LPG_synthase_TM"/>
    <property type="match status" value="1"/>
</dbReference>
<dbReference type="KEGG" id="pabo:BCY86_04770"/>
<keyword evidence="2" id="KW-1003">Cell membrane</keyword>
<dbReference type="PANTHER" id="PTHR39087">
    <property type="entry name" value="UPF0104 MEMBRANE PROTEIN MJ1595"/>
    <property type="match status" value="1"/>
</dbReference>
<proteinExistence type="predicted"/>
<comment type="subcellular location">
    <subcellularLocation>
        <location evidence="1">Cell membrane</location>
        <topology evidence="1">Multi-pass membrane protein</topology>
    </subcellularLocation>
</comment>
<organism evidence="7 8">
    <name type="scientific">Pajaroellobacter abortibovis</name>
    <dbReference type="NCBI Taxonomy" id="1882918"/>
    <lineage>
        <taxon>Bacteria</taxon>
        <taxon>Pseudomonadati</taxon>
        <taxon>Myxococcota</taxon>
        <taxon>Polyangia</taxon>
        <taxon>Polyangiales</taxon>
        <taxon>Polyangiaceae</taxon>
    </lineage>
</organism>
<dbReference type="Proteomes" id="UP000185544">
    <property type="component" value="Chromosome"/>
</dbReference>
<accession>A0A1L6MXF3</accession>
<evidence type="ECO:0008006" key="9">
    <source>
        <dbReference type="Google" id="ProtNLM"/>
    </source>
</evidence>
<protein>
    <recommendedName>
        <fullName evidence="9">TIGR00374 family protein</fullName>
    </recommendedName>
</protein>
<feature type="transmembrane region" description="Helical" evidence="6">
    <location>
        <begin position="45"/>
        <end position="64"/>
    </location>
</feature>
<evidence type="ECO:0000313" key="7">
    <source>
        <dbReference type="EMBL" id="APS00068.1"/>
    </source>
</evidence>
<keyword evidence="4 6" id="KW-1133">Transmembrane helix</keyword>
<feature type="transmembrane region" description="Helical" evidence="6">
    <location>
        <begin position="202"/>
        <end position="222"/>
    </location>
</feature>
<feature type="transmembrane region" description="Helical" evidence="6">
    <location>
        <begin position="300"/>
        <end position="318"/>
    </location>
</feature>
<dbReference type="InterPro" id="IPR022791">
    <property type="entry name" value="L-PG_synthase/AglD"/>
</dbReference>
<name>A0A1L6MXF3_9BACT</name>
<evidence type="ECO:0000256" key="6">
    <source>
        <dbReference type="SAM" id="Phobius"/>
    </source>
</evidence>
<dbReference type="AlphaFoldDB" id="A0A1L6MXF3"/>
<dbReference type="GO" id="GO:0005886">
    <property type="term" value="C:plasma membrane"/>
    <property type="evidence" value="ECO:0007669"/>
    <property type="project" value="UniProtKB-SubCell"/>
</dbReference>
<sequence>MTYESELPSHSSLQQGEVCSDSSLNDENVQTIQNLSFLKRHYHKLILSGFLTICLVYVLQKGGFQIWPDPSCFHQVRWWTLIAYLALLTVMNYFRAIRWRYLLRPLVHLPLRRILSVSYIGFAATILFPFRIGEMVRPLLIRSKGNVSITAATATVLAERIADGLCLSLVLAVALLLVPTLHPLPEHVVGFPVSVAYVRESGFLMLAIFAVAFTALAVFYFLNEWAQSTTHRVFSWLSPTLGHKISGVAAKLASGLHCFRRVEDVLPFLLETTCYWGLNALGMWLLGWGCGIMHEDGTPIMFGESCALMGMLGVTVLIPGPPGLLGVFQAGIYAGMTMYFPVSMITQAGAAYVFLLYATQVGWQIVAATICLLRRNSYLAI</sequence>
<keyword evidence="5 6" id="KW-0472">Membrane</keyword>
<dbReference type="PANTHER" id="PTHR39087:SF2">
    <property type="entry name" value="UPF0104 MEMBRANE PROTEIN MJ1595"/>
    <property type="match status" value="1"/>
</dbReference>
<feature type="transmembrane region" description="Helical" evidence="6">
    <location>
        <begin position="76"/>
        <end position="94"/>
    </location>
</feature>
<feature type="transmembrane region" description="Helical" evidence="6">
    <location>
        <begin position="351"/>
        <end position="373"/>
    </location>
</feature>
<dbReference type="EMBL" id="CP016908">
    <property type="protein sequence ID" value="APS00068.1"/>
    <property type="molecule type" value="Genomic_DNA"/>
</dbReference>
<evidence type="ECO:0000256" key="3">
    <source>
        <dbReference type="ARBA" id="ARBA00022692"/>
    </source>
</evidence>